<evidence type="ECO:0000313" key="3">
    <source>
        <dbReference type="EMBL" id="KAL3266698.1"/>
    </source>
</evidence>
<gene>
    <name evidence="3" type="ORF">HHI36_010860</name>
</gene>
<name>A0ABD2MK14_9CUCU</name>
<keyword evidence="1" id="KW-0472">Membrane</keyword>
<comment type="caution">
    <text evidence="3">The sequence shown here is derived from an EMBL/GenBank/DDBJ whole genome shotgun (WGS) entry which is preliminary data.</text>
</comment>
<evidence type="ECO:0000259" key="2">
    <source>
        <dbReference type="SMART" id="SM00703"/>
    </source>
</evidence>
<feature type="domain" description="Nose resistant-to-fluoxetine protein N-terminal" evidence="2">
    <location>
        <begin position="42"/>
        <end position="178"/>
    </location>
</feature>
<feature type="transmembrane region" description="Helical" evidence="1">
    <location>
        <begin position="190"/>
        <end position="213"/>
    </location>
</feature>
<feature type="transmembrane region" description="Helical" evidence="1">
    <location>
        <begin position="284"/>
        <end position="311"/>
    </location>
</feature>
<dbReference type="Proteomes" id="UP001516400">
    <property type="component" value="Unassembled WGS sequence"/>
</dbReference>
<feature type="transmembrane region" description="Helical" evidence="1">
    <location>
        <begin position="607"/>
        <end position="631"/>
    </location>
</feature>
<accession>A0ABD2MK14</accession>
<dbReference type="SMART" id="SM00703">
    <property type="entry name" value="NRF"/>
    <property type="match status" value="1"/>
</dbReference>
<dbReference type="Pfam" id="PF01757">
    <property type="entry name" value="Acyl_transf_3"/>
    <property type="match status" value="1"/>
</dbReference>
<feature type="transmembrane region" description="Helical" evidence="1">
    <location>
        <begin position="493"/>
        <end position="512"/>
    </location>
</feature>
<feature type="transmembrane region" description="Helical" evidence="1">
    <location>
        <begin position="420"/>
        <end position="440"/>
    </location>
</feature>
<keyword evidence="1" id="KW-1133">Transmembrane helix</keyword>
<dbReference type="InterPro" id="IPR006621">
    <property type="entry name" value="Nose-resist-to-fluoxetine_N"/>
</dbReference>
<dbReference type="PANTHER" id="PTHR11161">
    <property type="entry name" value="O-ACYLTRANSFERASE"/>
    <property type="match status" value="1"/>
</dbReference>
<evidence type="ECO:0000256" key="1">
    <source>
        <dbReference type="SAM" id="Phobius"/>
    </source>
</evidence>
<dbReference type="EMBL" id="JABFTP020000001">
    <property type="protein sequence ID" value="KAL3266698.1"/>
    <property type="molecule type" value="Genomic_DNA"/>
</dbReference>
<reference evidence="3 4" key="1">
    <citation type="journal article" date="2021" name="BMC Biol.">
        <title>Horizontally acquired antibacterial genes associated with adaptive radiation of ladybird beetles.</title>
        <authorList>
            <person name="Li H.S."/>
            <person name="Tang X.F."/>
            <person name="Huang Y.H."/>
            <person name="Xu Z.Y."/>
            <person name="Chen M.L."/>
            <person name="Du X.Y."/>
            <person name="Qiu B.Y."/>
            <person name="Chen P.T."/>
            <person name="Zhang W."/>
            <person name="Slipinski A."/>
            <person name="Escalona H.E."/>
            <person name="Waterhouse R.M."/>
            <person name="Zwick A."/>
            <person name="Pang H."/>
        </authorList>
    </citation>
    <scope>NUCLEOTIDE SEQUENCE [LARGE SCALE GENOMIC DNA]</scope>
    <source>
        <strain evidence="3">SYSU2018</strain>
    </source>
</reference>
<keyword evidence="1" id="KW-0812">Transmembrane</keyword>
<feature type="transmembrane region" description="Helical" evidence="1">
    <location>
        <begin position="532"/>
        <end position="555"/>
    </location>
</feature>
<feature type="transmembrane region" description="Helical" evidence="1">
    <location>
        <begin position="460"/>
        <end position="481"/>
    </location>
</feature>
<proteinExistence type="predicted"/>
<feature type="transmembrane region" description="Helical" evidence="1">
    <location>
        <begin position="393"/>
        <end position="413"/>
    </location>
</feature>
<protein>
    <recommendedName>
        <fullName evidence="2">Nose resistant-to-fluoxetine protein N-terminal domain-containing protein</fullName>
    </recommendedName>
</protein>
<dbReference type="InterPro" id="IPR052728">
    <property type="entry name" value="O2_lipid_transport_reg"/>
</dbReference>
<dbReference type="Pfam" id="PF20146">
    <property type="entry name" value="NRF"/>
    <property type="match status" value="1"/>
</dbReference>
<dbReference type="InterPro" id="IPR002656">
    <property type="entry name" value="Acyl_transf_3_dom"/>
</dbReference>
<feature type="transmembrane region" description="Helical" evidence="1">
    <location>
        <begin position="567"/>
        <end position="587"/>
    </location>
</feature>
<evidence type="ECO:0000313" key="4">
    <source>
        <dbReference type="Proteomes" id="UP001516400"/>
    </source>
</evidence>
<feature type="transmembrane region" description="Helical" evidence="1">
    <location>
        <begin position="331"/>
        <end position="352"/>
    </location>
</feature>
<organism evidence="3 4">
    <name type="scientific">Cryptolaemus montrouzieri</name>
    <dbReference type="NCBI Taxonomy" id="559131"/>
    <lineage>
        <taxon>Eukaryota</taxon>
        <taxon>Metazoa</taxon>
        <taxon>Ecdysozoa</taxon>
        <taxon>Arthropoda</taxon>
        <taxon>Hexapoda</taxon>
        <taxon>Insecta</taxon>
        <taxon>Pterygota</taxon>
        <taxon>Neoptera</taxon>
        <taxon>Endopterygota</taxon>
        <taxon>Coleoptera</taxon>
        <taxon>Polyphaga</taxon>
        <taxon>Cucujiformia</taxon>
        <taxon>Coccinelloidea</taxon>
        <taxon>Coccinellidae</taxon>
        <taxon>Scymninae</taxon>
        <taxon>Scymnini</taxon>
        <taxon>Cryptolaemus</taxon>
    </lineage>
</organism>
<dbReference type="AlphaFoldDB" id="A0ABD2MK14"/>
<sequence>MNSLNTKLEIDQNNFNGSIQELFTSYVVNSGFDPFQVLEEAGMMCARQLFMLVEGIRNGDLWALKMLDAASKLQSGILYGNIFNFGNYDECIEIKHTFKEDKSFKGQYCTASLTFGNNNESLFEVLENKENLKQLGIMFGLCVPSGCDANHLMNISNNLLDNYLPGAKLFFYEEFCSTEDTRIKIPTRSVVAIIIFAGFGVVIGVATFVDLSVKLGENSILKCFSLYTNGKKLLTPSSNEDSLNCLNGIRVLSMMLIVLGHKFIMTSGMPALNKIFVEQWKNYLYNYIFIGLGFAVDTFFTVSGLLVVYLYFRTSEKGREISWIMYYLHRLLRLTPSLLMLVLFYTCMLQFMDHPMFPAVDMLFGENCREYWWSTVLYIQNYWNPNDICAIQTWYLAIDTQLYIVAPLLLIMLSRYPPKGILCILVLAILSMGAAFEVTWRRSLGATYLNQDPVEYKYLYTPTHIRVPPWLFGALTGYFIAKNKDKIIFLSKFQVYSLWILSLGALLFVLLIQKCYHNVEYDAFSSGLYNAFARPIWGIAICIIILLCVFGYGGLINTFLSCNIFNILIRINYAIYLIQMPVILAVFSATFRTPAYLSDFSIIHDTLGDYCLILIVATFWTLAFESPIIALEKVLFSKGKYGTNKYVLNKMKVQKGSCETVIIR</sequence>
<dbReference type="PANTHER" id="PTHR11161:SF0">
    <property type="entry name" value="O-ACYLTRANSFERASE LIKE PROTEIN"/>
    <property type="match status" value="1"/>
</dbReference>
<keyword evidence="4" id="KW-1185">Reference proteome</keyword>